<dbReference type="Gene3D" id="2.130.10.10">
    <property type="entry name" value="YVTN repeat-like/Quinoprotein amine dehydrogenase"/>
    <property type="match status" value="1"/>
</dbReference>
<reference evidence="12" key="1">
    <citation type="submission" date="2022-08" db="UniProtKB">
        <authorList>
            <consortium name="EnsemblMetazoa"/>
        </authorList>
    </citation>
    <scope>IDENTIFICATION</scope>
    <source>
        <strain evidence="12">05x7-T-G4-1.051#20</strain>
    </source>
</reference>
<dbReference type="AlphaFoldDB" id="A0A8W8JBS8"/>
<comment type="function">
    <text evidence="10">Functions as component of the Arp2/3 complex which is involved in regulation of actin polymerization and together with an activating nucleation-promoting factor (NPF) mediates the formation of branched actin networks.</text>
</comment>
<dbReference type="InterPro" id="IPR001680">
    <property type="entry name" value="WD40_rpt"/>
</dbReference>
<dbReference type="PROSITE" id="PS00678">
    <property type="entry name" value="WD_REPEATS_1"/>
    <property type="match status" value="1"/>
</dbReference>
<evidence type="ECO:0000256" key="11">
    <source>
        <dbReference type="PROSITE-ProRule" id="PRU00221"/>
    </source>
</evidence>
<dbReference type="GO" id="GO:0051015">
    <property type="term" value="F:actin filament binding"/>
    <property type="evidence" value="ECO:0007669"/>
    <property type="project" value="TreeGrafter"/>
</dbReference>
<proteinExistence type="inferred from homology"/>
<dbReference type="InterPro" id="IPR015943">
    <property type="entry name" value="WD40/YVTN_repeat-like_dom_sf"/>
</dbReference>
<dbReference type="PANTHER" id="PTHR10709:SF2">
    <property type="entry name" value="ACTIN-RELATED PROTEIN 2_3 COMPLEX SUBUNIT"/>
    <property type="match status" value="1"/>
</dbReference>
<evidence type="ECO:0000313" key="13">
    <source>
        <dbReference type="Proteomes" id="UP000005408"/>
    </source>
</evidence>
<evidence type="ECO:0000256" key="9">
    <source>
        <dbReference type="ARBA" id="ARBA00023242"/>
    </source>
</evidence>
<accession>A0A8W8JBS8</accession>
<evidence type="ECO:0000256" key="4">
    <source>
        <dbReference type="ARBA" id="ARBA00022490"/>
    </source>
</evidence>
<comment type="subcellular location">
    <subcellularLocation>
        <location evidence="2">Cytoplasm</location>
        <location evidence="2">Cytoskeleton</location>
    </subcellularLocation>
    <subcellularLocation>
        <location evidence="1">Nucleus</location>
    </subcellularLocation>
</comment>
<dbReference type="GO" id="GO:0005885">
    <property type="term" value="C:Arp2/3 protein complex"/>
    <property type="evidence" value="ECO:0007669"/>
    <property type="project" value="UniProtKB-UniRule"/>
</dbReference>
<dbReference type="GO" id="GO:0005634">
    <property type="term" value="C:nucleus"/>
    <property type="evidence" value="ECO:0007669"/>
    <property type="project" value="UniProtKB-SubCell"/>
</dbReference>
<dbReference type="EnsemblMetazoa" id="G1765.2">
    <property type="protein sequence ID" value="G1765.2:cds"/>
    <property type="gene ID" value="G1765"/>
</dbReference>
<dbReference type="GeneID" id="105321017"/>
<evidence type="ECO:0000256" key="6">
    <source>
        <dbReference type="ARBA" id="ARBA00022737"/>
    </source>
</evidence>
<dbReference type="InterPro" id="IPR019775">
    <property type="entry name" value="WD40_repeat_CS"/>
</dbReference>
<dbReference type="OMA" id="EIHIFEW"/>
<evidence type="ECO:0000256" key="1">
    <source>
        <dbReference type="ARBA" id="ARBA00004123"/>
    </source>
</evidence>
<dbReference type="PANTHER" id="PTHR10709">
    <property type="entry name" value="ACTIN-RELATED PROTEIN 2/3 COMPLEX SUBUNIT 1"/>
    <property type="match status" value="1"/>
</dbReference>
<evidence type="ECO:0000256" key="10">
    <source>
        <dbReference type="PIRNR" id="PIRNR038093"/>
    </source>
</evidence>
<evidence type="ECO:0000256" key="7">
    <source>
        <dbReference type="ARBA" id="ARBA00023203"/>
    </source>
</evidence>
<dbReference type="Pfam" id="PF00400">
    <property type="entry name" value="WD40"/>
    <property type="match status" value="2"/>
</dbReference>
<keyword evidence="5 11" id="KW-0853">WD repeat</keyword>
<feature type="repeat" description="WD" evidence="11">
    <location>
        <begin position="48"/>
        <end position="84"/>
    </location>
</feature>
<evidence type="ECO:0000256" key="3">
    <source>
        <dbReference type="ARBA" id="ARBA00006260"/>
    </source>
</evidence>
<dbReference type="GO" id="GO:0034314">
    <property type="term" value="P:Arp2/3 complex-mediated actin nucleation"/>
    <property type="evidence" value="ECO:0007669"/>
    <property type="project" value="UniProtKB-UniRule"/>
</dbReference>
<dbReference type="InterPro" id="IPR036322">
    <property type="entry name" value="WD40_repeat_dom_sf"/>
</dbReference>
<evidence type="ECO:0000313" key="12">
    <source>
        <dbReference type="EnsemblMetazoa" id="G1765.5:cds"/>
    </source>
</evidence>
<evidence type="ECO:0000256" key="5">
    <source>
        <dbReference type="ARBA" id="ARBA00022574"/>
    </source>
</evidence>
<keyword evidence="9" id="KW-0539">Nucleus</keyword>
<dbReference type="FunFam" id="2.130.10.10:FF:000030">
    <property type="entry name" value="Actin-related protein 2/3 complex subunit"/>
    <property type="match status" value="1"/>
</dbReference>
<dbReference type="OrthoDB" id="406844at2759"/>
<keyword evidence="7 10" id="KW-0009">Actin-binding</keyword>
<dbReference type="SMART" id="SM00320">
    <property type="entry name" value="WD40"/>
    <property type="match status" value="6"/>
</dbReference>
<keyword evidence="6" id="KW-0677">Repeat</keyword>
<comment type="similarity">
    <text evidence="3 10">Belongs to the WD repeat ARPC1 family.</text>
</comment>
<name>A0A8W8JBS8_MAGGI</name>
<dbReference type="KEGG" id="crg:105321017"/>
<dbReference type="PIRSF" id="PIRSF038093">
    <property type="entry name" value="ARP2/3_su1"/>
    <property type="match status" value="1"/>
</dbReference>
<dbReference type="PROSITE" id="PS50294">
    <property type="entry name" value="WD_REPEATS_REGION"/>
    <property type="match status" value="1"/>
</dbReference>
<evidence type="ECO:0000256" key="8">
    <source>
        <dbReference type="ARBA" id="ARBA00023212"/>
    </source>
</evidence>
<keyword evidence="8 10" id="KW-0206">Cytoskeleton</keyword>
<dbReference type="PROSITE" id="PS50082">
    <property type="entry name" value="WD_REPEATS_2"/>
    <property type="match status" value="1"/>
</dbReference>
<dbReference type="Proteomes" id="UP000005408">
    <property type="component" value="Unassembled WGS sequence"/>
</dbReference>
<organism evidence="12 13">
    <name type="scientific">Magallana gigas</name>
    <name type="common">Pacific oyster</name>
    <name type="synonym">Crassostrea gigas</name>
    <dbReference type="NCBI Taxonomy" id="29159"/>
    <lineage>
        <taxon>Eukaryota</taxon>
        <taxon>Metazoa</taxon>
        <taxon>Spiralia</taxon>
        <taxon>Lophotrochozoa</taxon>
        <taxon>Mollusca</taxon>
        <taxon>Bivalvia</taxon>
        <taxon>Autobranchia</taxon>
        <taxon>Pteriomorphia</taxon>
        <taxon>Ostreida</taxon>
        <taxon>Ostreoidea</taxon>
        <taxon>Ostreidae</taxon>
        <taxon>Magallana</taxon>
    </lineage>
</organism>
<dbReference type="InterPro" id="IPR017383">
    <property type="entry name" value="ARPC1"/>
</dbReference>
<protein>
    <recommendedName>
        <fullName evidence="10">Actin-related protein 2/3 complex subunit</fullName>
    </recommendedName>
</protein>
<dbReference type="EnsemblMetazoa" id="G1765.5">
    <property type="protein sequence ID" value="G1765.5:cds"/>
    <property type="gene ID" value="G1765"/>
</dbReference>
<keyword evidence="13" id="KW-1185">Reference proteome</keyword>
<dbReference type="SUPFAM" id="SSF50978">
    <property type="entry name" value="WD40 repeat-like"/>
    <property type="match status" value="1"/>
</dbReference>
<keyword evidence="4 10" id="KW-0963">Cytoplasm</keyword>
<sequence length="368" mass="40433">MSAYSFGVTPITCHAWNGKGDEIAISKNDQNIEIYKKTSGGYDQTATLSEHGQRVTGIDWEPQHNRIVTSGADRNAYVWEFQSGAWKPCLVILRINRAASCVKWSPNGDKFAVGSGSRLVSICYFEEENHWWVSKHIKKPIRSTITCLDWHPNNVLIAAGSSDFKARIFSAYIKEVESKPTSTCWGAKMPFANCMFEVSNGGGGWVQDVSFSASGELLAFVGHDSSISVVNGANNQQLAVLKGAFLPMLSLTWIGPHSIVAAGHDCVPKLFRYSDDGNVTFVNDLDIAQEKEAGTMSAMNRFRNMDKKATADSSTELKTKHQNTITQVSIYSGTKDNCNKFCTTGKDGQMIIWDVKSLESSISGLKIS</sequence>
<evidence type="ECO:0000256" key="2">
    <source>
        <dbReference type="ARBA" id="ARBA00004245"/>
    </source>
</evidence>